<dbReference type="PANTHER" id="PTHR21483:SF18">
    <property type="entry name" value="RNA POLYMERASE II-ASSOCIATED PROTEIN 1"/>
    <property type="match status" value="1"/>
</dbReference>
<dbReference type="EMBL" id="IACN01080605">
    <property type="protein sequence ID" value="LAB59880.1"/>
    <property type="molecule type" value="Transcribed_RNA"/>
</dbReference>
<protein>
    <submittedName>
        <fullName evidence="1">Uncharacterized protein</fullName>
    </submittedName>
</protein>
<dbReference type="PANTHER" id="PTHR21483">
    <property type="entry name" value="RNA POLYMERASE II-ASSOCIATED PROTEIN 1"/>
    <property type="match status" value="1"/>
</dbReference>
<dbReference type="GO" id="GO:0006366">
    <property type="term" value="P:transcription by RNA polymerase II"/>
    <property type="evidence" value="ECO:0007669"/>
    <property type="project" value="InterPro"/>
</dbReference>
<proteinExistence type="predicted"/>
<evidence type="ECO:0000313" key="1">
    <source>
        <dbReference type="EMBL" id="LAB59880.1"/>
    </source>
</evidence>
<sequence>MLSRPKPGESEEDLLRFQNQFLETKSSPAVKVVKKADKRRGDVDRDNDDRCPLPFSRDVVMLDDFPDVPPLLTPAPPKKSRFKSAHVHFDEDPGKQMDRNDQHITAVLSKIIEHDTSSAKVTMPLFTGDPFPKVFHRSEIKTEVRPAPAKKSIFAQKIAAKRAAKGDCTPRIAVQQSNSSQLTSHTLEIQIREENAGECYDGLGKP</sequence>
<dbReference type="AlphaFoldDB" id="A0A2D4PPF8"/>
<dbReference type="InterPro" id="IPR039913">
    <property type="entry name" value="RPAP1/Rba50"/>
</dbReference>
<accession>A0A2D4PPF8</accession>
<organism evidence="1">
    <name type="scientific">Micrurus surinamensis</name>
    <name type="common">Surinam coral snake</name>
    <dbReference type="NCBI Taxonomy" id="129470"/>
    <lineage>
        <taxon>Eukaryota</taxon>
        <taxon>Metazoa</taxon>
        <taxon>Chordata</taxon>
        <taxon>Craniata</taxon>
        <taxon>Vertebrata</taxon>
        <taxon>Euteleostomi</taxon>
        <taxon>Lepidosauria</taxon>
        <taxon>Squamata</taxon>
        <taxon>Bifurcata</taxon>
        <taxon>Unidentata</taxon>
        <taxon>Episquamata</taxon>
        <taxon>Toxicofera</taxon>
        <taxon>Serpentes</taxon>
        <taxon>Colubroidea</taxon>
        <taxon>Elapidae</taxon>
        <taxon>Elapinae</taxon>
        <taxon>Micrurus</taxon>
    </lineage>
</organism>
<reference evidence="1" key="1">
    <citation type="submission" date="2017-07" db="EMBL/GenBank/DDBJ databases">
        <authorList>
            <person name="Mikheyev A."/>
            <person name="Grau M."/>
        </authorList>
    </citation>
    <scope>NUCLEOTIDE SEQUENCE</scope>
    <source>
        <tissue evidence="1">Venom_gland</tissue>
    </source>
</reference>
<name>A0A2D4PPF8_MICSU</name>
<reference evidence="1" key="2">
    <citation type="submission" date="2017-11" db="EMBL/GenBank/DDBJ databases">
        <title>Coralsnake Venomics: Analyses of Venom Gland Transcriptomes and Proteomes of Six Brazilian Taxa.</title>
        <authorList>
            <person name="Aird S.D."/>
            <person name="Jorge da Silva N."/>
            <person name="Qiu L."/>
            <person name="Villar-Briones A."/>
            <person name="Aparecida-Saddi V."/>
            <person name="Campos-Telles M.P."/>
            <person name="Grau M."/>
            <person name="Mikheyev A.S."/>
        </authorList>
    </citation>
    <scope>NUCLEOTIDE SEQUENCE</scope>
    <source>
        <tissue evidence="1">Venom_gland</tissue>
    </source>
</reference>